<accession>A0A1B8PKV9</accession>
<sequence>MLFTPIIDNIHAVHHQYVCTSIVAYYYDKHMTDDYSPIALDRQRMNKAIHADRVALPKGLEKSQIHAFLLNRAKQINHA</sequence>
<proteinExistence type="predicted"/>
<evidence type="ECO:0000313" key="2">
    <source>
        <dbReference type="Proteomes" id="UP000092671"/>
    </source>
</evidence>
<dbReference type="AlphaFoldDB" id="A0A1B8PKV9"/>
<reference evidence="1 2" key="1">
    <citation type="submission" date="2016-06" db="EMBL/GenBank/DDBJ databases">
        <title>Draft genome of Moraxella nonliquefaciens CCUG 60284.</title>
        <authorList>
            <person name="Salva-Serra F."/>
            <person name="Engstrom-Jakobsson H."/>
            <person name="Thorell K."/>
            <person name="Gonzales-Siles L."/>
            <person name="Karlsson R."/>
            <person name="Boulund F."/>
            <person name="Engstrand L."/>
            <person name="Kristiansson E."/>
            <person name="Moore E."/>
        </authorList>
    </citation>
    <scope>NUCLEOTIDE SEQUENCE [LARGE SCALE GENOMIC DNA]</scope>
    <source>
        <strain evidence="1 2">CCUG 60284</strain>
    </source>
</reference>
<organism evidence="1 2">
    <name type="scientific">Moraxella nonliquefaciens</name>
    <dbReference type="NCBI Taxonomy" id="478"/>
    <lineage>
        <taxon>Bacteria</taxon>
        <taxon>Pseudomonadati</taxon>
        <taxon>Pseudomonadota</taxon>
        <taxon>Gammaproteobacteria</taxon>
        <taxon>Moraxellales</taxon>
        <taxon>Moraxellaceae</taxon>
        <taxon>Moraxella</taxon>
    </lineage>
</organism>
<protein>
    <submittedName>
        <fullName evidence="1">Uncharacterized protein</fullName>
    </submittedName>
</protein>
<dbReference type="OrthoDB" id="9869481at2"/>
<dbReference type="EMBL" id="LZDN01000004">
    <property type="protein sequence ID" value="OBX51741.1"/>
    <property type="molecule type" value="Genomic_DNA"/>
</dbReference>
<dbReference type="RefSeq" id="WP_066892417.1">
    <property type="nucleotide sequence ID" value="NZ_LZDN01000004.1"/>
</dbReference>
<dbReference type="Proteomes" id="UP000092671">
    <property type="component" value="Unassembled WGS sequence"/>
</dbReference>
<name>A0A1B8PKV9_MORNO</name>
<evidence type="ECO:0000313" key="1">
    <source>
        <dbReference type="EMBL" id="OBX51741.1"/>
    </source>
</evidence>
<gene>
    <name evidence="1" type="ORF">A9Z60_07000</name>
</gene>
<comment type="caution">
    <text evidence="1">The sequence shown here is derived from an EMBL/GenBank/DDBJ whole genome shotgun (WGS) entry which is preliminary data.</text>
</comment>